<feature type="compositionally biased region" description="Polar residues" evidence="2">
    <location>
        <begin position="786"/>
        <end position="804"/>
    </location>
</feature>
<dbReference type="RefSeq" id="XP_013387520.1">
    <property type="nucleotide sequence ID" value="XM_013532066.1"/>
</dbReference>
<evidence type="ECO:0000256" key="1">
    <source>
        <dbReference type="ARBA" id="ARBA00024336"/>
    </source>
</evidence>
<evidence type="ECO:0000313" key="5">
    <source>
        <dbReference type="RefSeq" id="XP_013387520.1"/>
    </source>
</evidence>
<dbReference type="PANTHER" id="PTHR21705">
    <property type="entry name" value="RAI16 PROTEIN-RELATED"/>
    <property type="match status" value="1"/>
</dbReference>
<feature type="region of interest" description="Disordered" evidence="2">
    <location>
        <begin position="1064"/>
        <end position="1111"/>
    </location>
</feature>
<dbReference type="PANTHER" id="PTHR21705:SF11">
    <property type="entry name" value="FHIP FAMILY PROTEIN CG3558"/>
    <property type="match status" value="1"/>
</dbReference>
<proteinExistence type="inferred from homology"/>
<feature type="domain" description="FHF complex subunit HOOK-interacting protein C-terminal" evidence="3">
    <location>
        <begin position="914"/>
        <end position="1004"/>
    </location>
</feature>
<dbReference type="KEGG" id="lak:106156695"/>
<feature type="region of interest" description="Disordered" evidence="2">
    <location>
        <begin position="1"/>
        <end position="26"/>
    </location>
</feature>
<feature type="compositionally biased region" description="Basic and acidic residues" evidence="2">
    <location>
        <begin position="880"/>
        <end position="891"/>
    </location>
</feature>
<dbReference type="GeneID" id="106156695"/>
<feature type="compositionally biased region" description="Low complexity" evidence="2">
    <location>
        <begin position="1"/>
        <end position="23"/>
    </location>
</feature>
<dbReference type="AlphaFoldDB" id="A0A1S3HN84"/>
<dbReference type="InterPro" id="IPR019384">
    <property type="entry name" value="FHIP"/>
</dbReference>
<feature type="region of interest" description="Disordered" evidence="2">
    <location>
        <begin position="782"/>
        <end position="851"/>
    </location>
</feature>
<dbReference type="Pfam" id="PF19314">
    <property type="entry name" value="DUF5917"/>
    <property type="match status" value="1"/>
</dbReference>
<keyword evidence="4" id="KW-1185">Reference proteome</keyword>
<sequence>MSLFKRSASKSPSPGSQGSNSSRKLQAEEEAQTRLEVYERHWQQILAIIQTTNAARTAQNIADDIEAVLHYFSQMMFLLIEEKEEDGCQGPILRFTLTENLLEVLFNWCNQSVEFRHKLKFEQLKMYEQLISQARQRLLVHKPIIRPLMKLLSSCSETKNIHIEQHEVLLLHQLCVCLSQDPQLLELFFSAHEVQGSAKFLVFSLLIPYVHREANLGQQARDALLLIMSLSAVNEEIGKHVAEHSDFCPVLATGLSGLYSSLPRKLEIPTSDWYQLTREDWLQIPDLGMFLNSLEFCNAVAQVAHPMVRDQLLSFIYNGFLVPVLGPALHQDISGLPMSILEKLFVNSMDEVIAATAYLDLFLRRITEPALMRTFLKFILTEHHDEINILESLITRISSNSKLCVVSLGLFKTLLDLNCEDVMYQLVFKYLVPCTHVMVSQRKAVGDVDLYSKAAEKFLALIPNVGGRTGSVNGPQGAAAAGTVTMVVTKDLPVSGSSFPSKPKPKRSNFSFGRLFRRTKPARQFVPASGHPTPASPEGTAIGKSSLQSAEKFETCYQDYLDEARQQLHLCAEACHCWSSLYDSEDSSLENAGMLLTTPRKCASESVLYPTPTPTDYKNILSDFKLRTESAPNRLDPAMLGSTPLKGGDVQGSSGSLDSSPGTEGSNQKCQSSESRSNRVSSASDVDSALSSSASNVTVELNGGGSESDAALSDSFSSDDLESFLTYLKRVKSPIEICDNLEDSLHEIDDMIESLKNMTGRDVTVQKGKSETDLLIDNNKKRIESESQSTTQNNLLQKDGNSCTKGDLGTRSAVVTCDPKELLTTNHNTRPRSLTSSAPESKSSPNLSEGTVEEKLASDLSAMQALKSVQQVLSITEETRQDKVGGGEGAKKNRLSLGKSGIPTKYTPNQPTVGPFLNVLLTKLEGMIQNSFDVNLLLTGVITRLACYPQPLLRSYLLNHNLVFQPSVKSLVQVLHSVKTKVETYAKNDLRFSPMLVKCHQYMVTQEGAFLAEAEERRCTRTDSVITQKSSSIFYQQLPPHSLPTVHEGHQKEKKRGLADLFRRSGADKGKSKQPGKDSKLEITSGGARYINRKKEEKPEPEKKPVDPPETKNAAFCAIILEEFLKELAAISQEQAVLMEDEEYTTIVIR</sequence>
<name>A0A1S3HN84_LINAN</name>
<dbReference type="Proteomes" id="UP000085678">
    <property type="component" value="Unplaced"/>
</dbReference>
<dbReference type="Pfam" id="PF19311">
    <property type="entry name" value="KELAA"/>
    <property type="match status" value="1"/>
</dbReference>
<protein>
    <submittedName>
        <fullName evidence="5">FTS and Hook-interacting protein isoform X1</fullName>
    </submittedName>
</protein>
<feature type="compositionally biased region" description="Basic and acidic residues" evidence="2">
    <location>
        <begin position="1064"/>
        <end position="1081"/>
    </location>
</feature>
<feature type="compositionally biased region" description="Polar residues" evidence="2">
    <location>
        <begin position="823"/>
        <end position="849"/>
    </location>
</feature>
<dbReference type="FunCoup" id="A0A1S3HN84">
    <property type="interactions" value="80"/>
</dbReference>
<gene>
    <name evidence="5" type="primary">LOC106156695</name>
</gene>
<feature type="compositionally biased region" description="Polar residues" evidence="2">
    <location>
        <begin position="651"/>
        <end position="671"/>
    </location>
</feature>
<dbReference type="InParanoid" id="A0A1S3HN84"/>
<feature type="compositionally biased region" description="Low complexity" evidence="2">
    <location>
        <begin position="672"/>
        <end position="697"/>
    </location>
</feature>
<dbReference type="STRING" id="7574.A0A1S3HN84"/>
<dbReference type="InterPro" id="IPR045668">
    <property type="entry name" value="FHIP_KELAA_motif"/>
</dbReference>
<feature type="region of interest" description="Disordered" evidence="2">
    <location>
        <begin position="880"/>
        <end position="904"/>
    </location>
</feature>
<accession>A0A1S3HN84</accession>
<organism evidence="4 5">
    <name type="scientific">Lingula anatina</name>
    <name type="common">Brachiopod</name>
    <name type="synonym">Lingula unguis</name>
    <dbReference type="NCBI Taxonomy" id="7574"/>
    <lineage>
        <taxon>Eukaryota</taxon>
        <taxon>Metazoa</taxon>
        <taxon>Spiralia</taxon>
        <taxon>Lophotrochozoa</taxon>
        <taxon>Brachiopoda</taxon>
        <taxon>Linguliformea</taxon>
        <taxon>Lingulata</taxon>
        <taxon>Lingulida</taxon>
        <taxon>Linguloidea</taxon>
        <taxon>Lingulidae</taxon>
        <taxon>Lingula</taxon>
    </lineage>
</organism>
<reference evidence="5" key="1">
    <citation type="submission" date="2025-08" db="UniProtKB">
        <authorList>
            <consortium name="RefSeq"/>
        </authorList>
    </citation>
    <scope>IDENTIFICATION</scope>
    <source>
        <tissue evidence="5">Gonads</tissue>
    </source>
</reference>
<comment type="similarity">
    <text evidence="1">Belongs to the FHIP family.</text>
</comment>
<dbReference type="OrthoDB" id="6287422at2759"/>
<feature type="compositionally biased region" description="Basic and acidic residues" evidence="2">
    <location>
        <begin position="1093"/>
        <end position="1110"/>
    </location>
</feature>
<evidence type="ECO:0000256" key="2">
    <source>
        <dbReference type="SAM" id="MobiDB-lite"/>
    </source>
</evidence>
<feature type="region of interest" description="Disordered" evidence="2">
    <location>
        <begin position="632"/>
        <end position="714"/>
    </location>
</feature>
<dbReference type="Pfam" id="PF10257">
    <property type="entry name" value="RAI16-like"/>
    <property type="match status" value="1"/>
</dbReference>
<evidence type="ECO:0000313" key="4">
    <source>
        <dbReference type="Proteomes" id="UP000085678"/>
    </source>
</evidence>
<evidence type="ECO:0000259" key="3">
    <source>
        <dbReference type="Pfam" id="PF19314"/>
    </source>
</evidence>
<dbReference type="InterPro" id="IPR045669">
    <property type="entry name" value="FHIP_C"/>
</dbReference>